<dbReference type="InterPro" id="IPR000515">
    <property type="entry name" value="MetI-like"/>
</dbReference>
<feature type="transmembrane region" description="Helical" evidence="7">
    <location>
        <begin position="193"/>
        <end position="218"/>
    </location>
</feature>
<comment type="subcellular location">
    <subcellularLocation>
        <location evidence="1 7">Cell membrane</location>
        <topology evidence="1 7">Multi-pass membrane protein</topology>
    </subcellularLocation>
</comment>
<evidence type="ECO:0000256" key="4">
    <source>
        <dbReference type="ARBA" id="ARBA00022692"/>
    </source>
</evidence>
<proteinExistence type="inferred from homology"/>
<evidence type="ECO:0000313" key="11">
    <source>
        <dbReference type="Proteomes" id="UP000003490"/>
    </source>
</evidence>
<evidence type="ECO:0000256" key="6">
    <source>
        <dbReference type="ARBA" id="ARBA00023136"/>
    </source>
</evidence>
<sequence>MNKGTASMKRKKAAAKRAVSQGLIVLGCLLICLIWVLPFLWMLGTSMRREIDSFNLPPAFWPEQWNIENYQKVFDMIPFLKFTWNSFFISASATLAMLVVTSMAAYAFARINFAFKKIAFPILLSGMMIPVSSTLVPLFFTIRDLNLMDTQAAVILLGIYYPIGLLLLRQFMMTIPKSYDEAAYIDGASRLRIFWSIILPMSRSTMIVAAVLCFVVNWNNYLVPLVFLNSEGNYPLTLGMQFLKDSWTIDQTVMLAAVVLSVIPPAIVYITCQKFLLQGVITSGLKS</sequence>
<dbReference type="EMBL" id="ABCB02000006">
    <property type="protein sequence ID" value="EDO63106.1"/>
    <property type="molecule type" value="Genomic_DNA"/>
</dbReference>
<feature type="transmembrane region" description="Helical" evidence="7">
    <location>
        <begin position="253"/>
        <end position="272"/>
    </location>
</feature>
<keyword evidence="4 7" id="KW-0812">Transmembrane</keyword>
<dbReference type="PROSITE" id="PS51257">
    <property type="entry name" value="PROKAR_LIPOPROTEIN"/>
    <property type="match status" value="1"/>
</dbReference>
<dbReference type="AlphaFoldDB" id="A7VNG8"/>
<feature type="transmembrane region" description="Helical" evidence="7">
    <location>
        <begin position="152"/>
        <end position="172"/>
    </location>
</feature>
<dbReference type="Proteomes" id="UP000220611">
    <property type="component" value="Unassembled WGS sequence"/>
</dbReference>
<keyword evidence="3" id="KW-1003">Cell membrane</keyword>
<dbReference type="EMBL" id="NOXF01000003">
    <property type="protein sequence ID" value="PEQ24885.1"/>
    <property type="molecule type" value="Genomic_DNA"/>
</dbReference>
<gene>
    <name evidence="10" type="ORF">CH238_05420</name>
    <name evidence="9" type="ORF">CLOLEP_00093</name>
</gene>
<evidence type="ECO:0000259" key="8">
    <source>
        <dbReference type="PROSITE" id="PS50928"/>
    </source>
</evidence>
<accession>A7VNG8</accession>
<keyword evidence="6 7" id="KW-0472">Membrane</keyword>
<evidence type="ECO:0000256" key="7">
    <source>
        <dbReference type="RuleBase" id="RU363032"/>
    </source>
</evidence>
<dbReference type="PANTHER" id="PTHR43744:SF12">
    <property type="entry name" value="ABC TRANSPORTER PERMEASE PROTEIN MG189-RELATED"/>
    <property type="match status" value="1"/>
</dbReference>
<evidence type="ECO:0000313" key="9">
    <source>
        <dbReference type="EMBL" id="EDO63106.1"/>
    </source>
</evidence>
<dbReference type="eggNOG" id="COG0395">
    <property type="taxonomic scope" value="Bacteria"/>
</dbReference>
<keyword evidence="12" id="KW-1185">Reference proteome</keyword>
<dbReference type="PROSITE" id="PS50928">
    <property type="entry name" value="ABC_TM1"/>
    <property type="match status" value="1"/>
</dbReference>
<feature type="domain" description="ABC transmembrane type-1" evidence="8">
    <location>
        <begin position="83"/>
        <end position="271"/>
    </location>
</feature>
<evidence type="ECO:0000313" key="12">
    <source>
        <dbReference type="Proteomes" id="UP000220611"/>
    </source>
</evidence>
<feature type="transmembrane region" description="Helical" evidence="7">
    <location>
        <begin position="21"/>
        <end position="43"/>
    </location>
</feature>
<keyword evidence="5 7" id="KW-1133">Transmembrane helix</keyword>
<keyword evidence="2 7" id="KW-0813">Transport</keyword>
<organism evidence="9 11">
    <name type="scientific">[Clostridium] leptum DSM 753</name>
    <dbReference type="NCBI Taxonomy" id="428125"/>
    <lineage>
        <taxon>Bacteria</taxon>
        <taxon>Bacillati</taxon>
        <taxon>Bacillota</taxon>
        <taxon>Clostridia</taxon>
        <taxon>Eubacteriales</taxon>
        <taxon>Oscillospiraceae</taxon>
        <taxon>Oscillospiraceae incertae sedis</taxon>
    </lineage>
</organism>
<dbReference type="Pfam" id="PF00528">
    <property type="entry name" value="BPD_transp_1"/>
    <property type="match status" value="1"/>
</dbReference>
<evidence type="ECO:0000313" key="10">
    <source>
        <dbReference type="EMBL" id="PEQ24885.1"/>
    </source>
</evidence>
<evidence type="ECO:0000256" key="1">
    <source>
        <dbReference type="ARBA" id="ARBA00004651"/>
    </source>
</evidence>
<dbReference type="HOGENOM" id="CLU_016047_1_1_9"/>
<feature type="transmembrane region" description="Helical" evidence="7">
    <location>
        <begin position="120"/>
        <end position="140"/>
    </location>
</feature>
<dbReference type="PANTHER" id="PTHR43744">
    <property type="entry name" value="ABC TRANSPORTER PERMEASE PROTEIN MG189-RELATED-RELATED"/>
    <property type="match status" value="1"/>
</dbReference>
<reference evidence="9 11" key="1">
    <citation type="submission" date="2007-08" db="EMBL/GenBank/DDBJ databases">
        <title>Draft genome sequence of Clostridium leptum (DSM 753).</title>
        <authorList>
            <person name="Sudarsanam P."/>
            <person name="Ley R."/>
            <person name="Guruge J."/>
            <person name="Turnbaugh P.J."/>
            <person name="Mahowald M."/>
            <person name="Liep D."/>
            <person name="Gordon J."/>
        </authorList>
    </citation>
    <scope>NUCLEOTIDE SEQUENCE [LARGE SCALE GENOMIC DNA]</scope>
    <source>
        <strain evidence="9 11">DSM 753</strain>
    </source>
</reference>
<reference evidence="10 12" key="3">
    <citation type="submission" date="2017-07" db="EMBL/GenBank/DDBJ databases">
        <title>Prevalence of linear plasmids in Cutibacterium (Propionibacterium) acnes isolates obtained from prostatic tissue.</title>
        <authorList>
            <person name="Davidsson S."/>
            <person name="Carlsson J."/>
            <person name="Molling P."/>
            <person name="Andren O."/>
            <person name="Andersson S.-O."/>
            <person name="Brzuszkiewicz E."/>
            <person name="Poehlein A."/>
            <person name="Al-Zeer M."/>
            <person name="Brinkmann V."/>
            <person name="Scavenius C."/>
            <person name="Nazipi S."/>
            <person name="Soderquist B."/>
            <person name="Bruggemann H."/>
        </authorList>
    </citation>
    <scope>NUCLEOTIDE SEQUENCE [LARGE SCALE GENOMIC DNA]</scope>
    <source>
        <strain evidence="10 12">DSM 753</strain>
    </source>
</reference>
<feature type="transmembrane region" description="Helical" evidence="7">
    <location>
        <begin position="87"/>
        <end position="108"/>
    </location>
</feature>
<evidence type="ECO:0000256" key="5">
    <source>
        <dbReference type="ARBA" id="ARBA00022989"/>
    </source>
</evidence>
<dbReference type="Proteomes" id="UP000003490">
    <property type="component" value="Unassembled WGS sequence"/>
</dbReference>
<dbReference type="CDD" id="cd06261">
    <property type="entry name" value="TM_PBP2"/>
    <property type="match status" value="1"/>
</dbReference>
<protein>
    <submittedName>
        <fullName evidence="9">ABC transporter, permease protein</fullName>
    </submittedName>
    <submittedName>
        <fullName evidence="10">Carbohydrate ABC transporter permease</fullName>
    </submittedName>
</protein>
<dbReference type="SUPFAM" id="SSF161098">
    <property type="entry name" value="MetI-like"/>
    <property type="match status" value="1"/>
</dbReference>
<dbReference type="GO" id="GO:0055085">
    <property type="term" value="P:transmembrane transport"/>
    <property type="evidence" value="ECO:0007669"/>
    <property type="project" value="InterPro"/>
</dbReference>
<comment type="caution">
    <text evidence="9">The sequence shown here is derived from an EMBL/GenBank/DDBJ whole genome shotgun (WGS) entry which is preliminary data.</text>
</comment>
<dbReference type="Gene3D" id="1.10.3720.10">
    <property type="entry name" value="MetI-like"/>
    <property type="match status" value="1"/>
</dbReference>
<dbReference type="InterPro" id="IPR035906">
    <property type="entry name" value="MetI-like_sf"/>
</dbReference>
<name>A7VNG8_9FIRM</name>
<reference evidence="9 11" key="2">
    <citation type="submission" date="2007-08" db="EMBL/GenBank/DDBJ databases">
        <authorList>
            <person name="Fulton L."/>
            <person name="Clifton S."/>
            <person name="Fulton B."/>
            <person name="Xu J."/>
            <person name="Minx P."/>
            <person name="Pepin K.H."/>
            <person name="Johnson M."/>
            <person name="Thiruvilangam P."/>
            <person name="Bhonagiri V."/>
            <person name="Nash W.E."/>
            <person name="Wang C."/>
            <person name="Mardis E.R."/>
            <person name="Wilson R.K."/>
        </authorList>
    </citation>
    <scope>NUCLEOTIDE SEQUENCE [LARGE SCALE GENOMIC DNA]</scope>
    <source>
        <strain evidence="9 11">DSM 753</strain>
    </source>
</reference>
<evidence type="ECO:0000256" key="2">
    <source>
        <dbReference type="ARBA" id="ARBA00022448"/>
    </source>
</evidence>
<comment type="similarity">
    <text evidence="7">Belongs to the binding-protein-dependent transport system permease family.</text>
</comment>
<evidence type="ECO:0000256" key="3">
    <source>
        <dbReference type="ARBA" id="ARBA00022475"/>
    </source>
</evidence>
<dbReference type="GO" id="GO:0005886">
    <property type="term" value="C:plasma membrane"/>
    <property type="evidence" value="ECO:0007669"/>
    <property type="project" value="UniProtKB-SubCell"/>
</dbReference>